<reference evidence="2 3" key="1">
    <citation type="journal article" date="2018" name="ISME J.">
        <title>A methanotrophic archaeon couples anaerobic oxidation of methane to Fe(III) reduction.</title>
        <authorList>
            <person name="Cai C."/>
            <person name="Leu A.O."/>
            <person name="Xie G.J."/>
            <person name="Guo J."/>
            <person name="Feng Y."/>
            <person name="Zhao J.X."/>
            <person name="Tyson G.W."/>
            <person name="Yuan Z."/>
            <person name="Hu S."/>
        </authorList>
    </citation>
    <scope>NUCLEOTIDE SEQUENCE [LARGE SCALE GENOMIC DNA]</scope>
    <source>
        <strain evidence="2">FeB_12</strain>
    </source>
</reference>
<dbReference type="InterPro" id="IPR001173">
    <property type="entry name" value="Glyco_trans_2-like"/>
</dbReference>
<dbReference type="CDD" id="cd00761">
    <property type="entry name" value="Glyco_tranf_GTA_type"/>
    <property type="match status" value="1"/>
</dbReference>
<dbReference type="InterPro" id="IPR029044">
    <property type="entry name" value="Nucleotide-diphossugar_trans"/>
</dbReference>
<dbReference type="InterPro" id="IPR050834">
    <property type="entry name" value="Glycosyltransf_2"/>
</dbReference>
<feature type="domain" description="Glycosyltransferase 2-like" evidence="1">
    <location>
        <begin position="6"/>
        <end position="172"/>
    </location>
</feature>
<organism evidence="2 3">
    <name type="scientific">candidate division GN15 bacterium</name>
    <dbReference type="NCBI Taxonomy" id="2072418"/>
    <lineage>
        <taxon>Bacteria</taxon>
        <taxon>candidate division GN15</taxon>
    </lineage>
</organism>
<dbReference type="Gene3D" id="3.90.550.10">
    <property type="entry name" value="Spore Coat Polysaccharide Biosynthesis Protein SpsA, Chain A"/>
    <property type="match status" value="1"/>
</dbReference>
<dbReference type="SUPFAM" id="SSF53448">
    <property type="entry name" value="Nucleotide-diphospho-sugar transferases"/>
    <property type="match status" value="1"/>
</dbReference>
<evidence type="ECO:0000313" key="2">
    <source>
        <dbReference type="EMBL" id="PWB73286.1"/>
    </source>
</evidence>
<dbReference type="PANTHER" id="PTHR43685">
    <property type="entry name" value="GLYCOSYLTRANSFERASE"/>
    <property type="match status" value="1"/>
</dbReference>
<comment type="caution">
    <text evidence="2">The sequence shown here is derived from an EMBL/GenBank/DDBJ whole genome shotgun (WGS) entry which is preliminary data.</text>
</comment>
<dbReference type="PANTHER" id="PTHR43685:SF2">
    <property type="entry name" value="GLYCOSYLTRANSFERASE 2-LIKE DOMAIN-CONTAINING PROTEIN"/>
    <property type="match status" value="1"/>
</dbReference>
<dbReference type="Proteomes" id="UP000250918">
    <property type="component" value="Unassembled WGS sequence"/>
</dbReference>
<accession>A0A855X740</accession>
<evidence type="ECO:0000313" key="3">
    <source>
        <dbReference type="Proteomes" id="UP000250918"/>
    </source>
</evidence>
<evidence type="ECO:0000259" key="1">
    <source>
        <dbReference type="Pfam" id="PF00535"/>
    </source>
</evidence>
<dbReference type="Pfam" id="PF00535">
    <property type="entry name" value="Glycos_transf_2"/>
    <property type="match status" value="1"/>
</dbReference>
<dbReference type="AlphaFoldDB" id="A0A855X740"/>
<proteinExistence type="predicted"/>
<sequence>MEPLLSIGMPVYNGERHVRSAVESLLGQTFGDFELLISDNASTDSTPDICRQLAAADRRVRYEQNQTNLGLIANYNRVFRLTRGRYFKWASSNDICDRHMVEECLAEMESHTDIVLCYPRTRLFTDDPTGAVDYEFGFELMEESPSERMRGLVDKLRLNNAMNGLIRRAALERTILLDNYLASDVNLLVELCLLGKFRQIPQALFYRRIHPSHLGGGGNVEELLRVYDPLSSRKVSYKFWRLNFEHFLSVWRASIPRHEKLRLFPFLVKKWYWDRGILWAELRGRGRRDGSVSATPNEKVVQAK</sequence>
<name>A0A855X740_9BACT</name>
<protein>
    <recommendedName>
        <fullName evidence="1">Glycosyltransferase 2-like domain-containing protein</fullName>
    </recommendedName>
</protein>
<gene>
    <name evidence="2" type="ORF">C3F09_05390</name>
</gene>
<dbReference type="EMBL" id="PQAP01000059">
    <property type="protein sequence ID" value="PWB73286.1"/>
    <property type="molecule type" value="Genomic_DNA"/>
</dbReference>